<name>A0ABT4PUF9_9MYCO</name>
<accession>A0ABT4PUF9</accession>
<evidence type="ECO:0000313" key="2">
    <source>
        <dbReference type="Proteomes" id="UP001142153"/>
    </source>
</evidence>
<dbReference type="PROSITE" id="PS51257">
    <property type="entry name" value="PROKAR_LIPOPROTEIN"/>
    <property type="match status" value="1"/>
</dbReference>
<dbReference type="EMBL" id="JAPZPY010000006">
    <property type="protein sequence ID" value="MCZ8380202.1"/>
    <property type="molecule type" value="Genomic_DNA"/>
</dbReference>
<reference evidence="1" key="1">
    <citation type="submission" date="2022-12" db="EMBL/GenBank/DDBJ databases">
        <authorList>
            <person name="Deng Y."/>
            <person name="Zhang Y.-Q."/>
        </authorList>
    </citation>
    <scope>NUCLEOTIDE SEQUENCE</scope>
    <source>
        <strain evidence="1">CPCC 205372</strain>
    </source>
</reference>
<proteinExistence type="predicted"/>
<dbReference type="RefSeq" id="WP_269894858.1">
    <property type="nucleotide sequence ID" value="NZ_JAPZPY010000006.1"/>
</dbReference>
<organism evidence="1 2">
    <name type="scientific">Mycobacterium hippophais</name>
    <dbReference type="NCBI Taxonomy" id="3016340"/>
    <lineage>
        <taxon>Bacteria</taxon>
        <taxon>Bacillati</taxon>
        <taxon>Actinomycetota</taxon>
        <taxon>Actinomycetes</taxon>
        <taxon>Mycobacteriales</taxon>
        <taxon>Mycobacteriaceae</taxon>
        <taxon>Mycobacterium</taxon>
    </lineage>
</organism>
<dbReference type="Proteomes" id="UP001142153">
    <property type="component" value="Unassembled WGS sequence"/>
</dbReference>
<keyword evidence="2" id="KW-1185">Reference proteome</keyword>
<comment type="caution">
    <text evidence="1">The sequence shown here is derived from an EMBL/GenBank/DDBJ whole genome shotgun (WGS) entry which is preliminary data.</text>
</comment>
<protein>
    <recommendedName>
        <fullName evidence="3">Lipoprotein</fullName>
    </recommendedName>
</protein>
<evidence type="ECO:0008006" key="3">
    <source>
        <dbReference type="Google" id="ProtNLM"/>
    </source>
</evidence>
<sequence length="253" mass="27351">MRAFTRTAATIAAAAVVVSGCQSPQQKDSPTAPPDLRGRTHFSIVWSDPAGLDLMSAEGTYVRASVESLSLAAVNGDRDAAYPGFWRSLAEPAAKYAEGYYGLGPDDSLFGISRFEVVDVARDAHRSTVGVCSYERQLGVENLDPQTVRPDGRYRFDRQGSYYWTLVVARTGPVAPPAGQRGRDAHPRAVMFGTWRTAEWRRPHHDGANPCRGRLTPGVGPDSWPALMPGSEPYVADAAPTAPSYPGWSNDAL</sequence>
<gene>
    <name evidence="1" type="ORF">O6P37_15125</name>
</gene>
<evidence type="ECO:0000313" key="1">
    <source>
        <dbReference type="EMBL" id="MCZ8380202.1"/>
    </source>
</evidence>